<dbReference type="InterPro" id="IPR029044">
    <property type="entry name" value="Nucleotide-diphossugar_trans"/>
</dbReference>
<feature type="transmembrane region" description="Helical" evidence="3">
    <location>
        <begin position="114"/>
        <end position="138"/>
    </location>
</feature>
<keyword evidence="3" id="KW-0812">Transmembrane</keyword>
<evidence type="ECO:0000313" key="5">
    <source>
        <dbReference type="EMBL" id="MCF2528239.1"/>
    </source>
</evidence>
<gene>
    <name evidence="5" type="ORF">LZ495_13545</name>
</gene>
<feature type="transmembrane region" description="Helical" evidence="3">
    <location>
        <begin position="12"/>
        <end position="30"/>
    </location>
</feature>
<dbReference type="Proteomes" id="UP001165378">
    <property type="component" value="Unassembled WGS sequence"/>
</dbReference>
<keyword evidence="3" id="KW-0472">Membrane</keyword>
<evidence type="ECO:0000256" key="1">
    <source>
        <dbReference type="ARBA" id="ARBA00006739"/>
    </source>
</evidence>
<feature type="region of interest" description="Disordered" evidence="2">
    <location>
        <begin position="433"/>
        <end position="454"/>
    </location>
</feature>
<feature type="transmembrane region" description="Helical" evidence="3">
    <location>
        <begin position="171"/>
        <end position="193"/>
    </location>
</feature>
<reference evidence="5" key="1">
    <citation type="submission" date="2022-01" db="EMBL/GenBank/DDBJ databases">
        <title>Genome-Based Taxonomic Classification of the Phylum Actinobacteria.</title>
        <authorList>
            <person name="Gao Y."/>
        </authorList>
    </citation>
    <scope>NUCLEOTIDE SEQUENCE</scope>
    <source>
        <strain evidence="5">KLBMP 8922</strain>
    </source>
</reference>
<dbReference type="EC" id="2.4.-.-" evidence="5"/>
<accession>A0AA41U3N6</accession>
<dbReference type="PANTHER" id="PTHR48090:SF7">
    <property type="entry name" value="RFBJ PROTEIN"/>
    <property type="match status" value="1"/>
</dbReference>
<evidence type="ECO:0000256" key="3">
    <source>
        <dbReference type="SAM" id="Phobius"/>
    </source>
</evidence>
<dbReference type="AlphaFoldDB" id="A0AA41U3N6"/>
<dbReference type="Gene3D" id="3.90.550.10">
    <property type="entry name" value="Spore Coat Polysaccharide Biosynthesis Protein SpsA, Chain A"/>
    <property type="match status" value="1"/>
</dbReference>
<protein>
    <submittedName>
        <fullName evidence="5">Glycosyltransferase</fullName>
        <ecNumber evidence="5">2.4.-.-</ecNumber>
    </submittedName>
</protein>
<keyword evidence="5" id="KW-0328">Glycosyltransferase</keyword>
<feature type="transmembrane region" description="Helical" evidence="3">
    <location>
        <begin position="42"/>
        <end position="64"/>
    </location>
</feature>
<dbReference type="Pfam" id="PF00535">
    <property type="entry name" value="Glycos_transf_2"/>
    <property type="match status" value="1"/>
</dbReference>
<feature type="transmembrane region" description="Helical" evidence="3">
    <location>
        <begin position="246"/>
        <end position="267"/>
    </location>
</feature>
<dbReference type="RefSeq" id="WP_235052407.1">
    <property type="nucleotide sequence ID" value="NZ_JAKFHA010000006.1"/>
</dbReference>
<feature type="transmembrane region" description="Helical" evidence="3">
    <location>
        <begin position="314"/>
        <end position="338"/>
    </location>
</feature>
<dbReference type="GO" id="GO:0016757">
    <property type="term" value="F:glycosyltransferase activity"/>
    <property type="evidence" value="ECO:0007669"/>
    <property type="project" value="UniProtKB-KW"/>
</dbReference>
<dbReference type="SUPFAM" id="SSF53448">
    <property type="entry name" value="Nucleotide-diphospho-sugar transferases"/>
    <property type="match status" value="1"/>
</dbReference>
<comment type="caution">
    <text evidence="5">The sequence shown here is derived from an EMBL/GenBank/DDBJ whole genome shotgun (WGS) entry which is preliminary data.</text>
</comment>
<evidence type="ECO:0000259" key="4">
    <source>
        <dbReference type="Pfam" id="PF00535"/>
    </source>
</evidence>
<feature type="transmembrane region" description="Helical" evidence="3">
    <location>
        <begin position="145"/>
        <end position="165"/>
    </location>
</feature>
<feature type="transmembrane region" description="Helical" evidence="3">
    <location>
        <begin position="385"/>
        <end position="402"/>
    </location>
</feature>
<proteinExistence type="inferred from homology"/>
<feature type="domain" description="Glycosyltransferase 2-like" evidence="4">
    <location>
        <begin position="466"/>
        <end position="637"/>
    </location>
</feature>
<comment type="similarity">
    <text evidence="1">Belongs to the glycosyltransferase 2 family.</text>
</comment>
<keyword evidence="5" id="KW-0808">Transferase</keyword>
<dbReference type="InterPro" id="IPR001173">
    <property type="entry name" value="Glyco_trans_2-like"/>
</dbReference>
<keyword evidence="6" id="KW-1185">Reference proteome</keyword>
<sequence length="737" mass="75952">MRRLGRSPGGVLAAALLAANCGNLLFHLVAVRGIGPVGYGELGALLGVLTALTVPISALQTVVAGKVARAREGGEALDPWPAVRTTAWCAVAATVLCAALSPLLGAYVRTGSAWPGLLLALYLLPATVCVVPWGFLYGTGRGRHIALAVVTGASCRVVLGGWLSAAGQGVTGAMAATLIADCVQVTILLAATASATRVPVRTRAPATEASVSPRTPATLASDPLRTPATRATLPTRTPLRLTAPEALRSSAAVAGMWALLGIDVLTARHFLAVAEAGRYATAALAAKSVLFLAQIAATVLIRRFASRSGVTARAALTAGLAAATAVGLAATAALVLFGGPILRAAAGGGDVVGPYTRGMLGLAITACALLGIVVQALLARGPHRAWPTWLGPAVFAALTAVLHPTSAFGVSAALAAAATTALAACLLDARRNTSPPAQPASPRDAIPKARTSTQTAVRAQRTVELSIVIPYFNPGAAIAATVRQTAEALEALDSRHLAFEVIAVSDGSNDGSPALLADALPPHLADRLIALELPYNQGKGAALRTGFEHAHGRYVGFIDADGDLDPALLAGMYETARGFDLDAVVGAKRHTCSIAAAAHDPLRGLTSRVFARLAATLFRLPVTDTQTGIKIFRADALDAALPHSRENRFVIDLELLALMHRQGARRVMEVPVRFRPRVGSTVTTAAIALMIRDVLAFRVRLFGIPKPRRTQAAPAPAHIPRAFTHLAPDLALHAGAR</sequence>
<feature type="transmembrane region" description="Helical" evidence="3">
    <location>
        <begin position="279"/>
        <end position="302"/>
    </location>
</feature>
<dbReference type="EMBL" id="JAKFHA010000006">
    <property type="protein sequence ID" value="MCF2528239.1"/>
    <property type="molecule type" value="Genomic_DNA"/>
</dbReference>
<keyword evidence="3" id="KW-1133">Transmembrane helix</keyword>
<dbReference type="PANTHER" id="PTHR48090">
    <property type="entry name" value="UNDECAPRENYL-PHOSPHATE 4-DEOXY-4-FORMAMIDO-L-ARABINOSE TRANSFERASE-RELATED"/>
    <property type="match status" value="1"/>
</dbReference>
<evidence type="ECO:0000313" key="6">
    <source>
        <dbReference type="Proteomes" id="UP001165378"/>
    </source>
</evidence>
<feature type="transmembrane region" description="Helical" evidence="3">
    <location>
        <begin position="85"/>
        <end position="108"/>
    </location>
</feature>
<dbReference type="InterPro" id="IPR050256">
    <property type="entry name" value="Glycosyltransferase_2"/>
</dbReference>
<organism evidence="5 6">
    <name type="scientific">Yinghuangia soli</name>
    <dbReference type="NCBI Taxonomy" id="2908204"/>
    <lineage>
        <taxon>Bacteria</taxon>
        <taxon>Bacillati</taxon>
        <taxon>Actinomycetota</taxon>
        <taxon>Actinomycetes</taxon>
        <taxon>Kitasatosporales</taxon>
        <taxon>Streptomycetaceae</taxon>
        <taxon>Yinghuangia</taxon>
    </lineage>
</organism>
<evidence type="ECO:0000256" key="2">
    <source>
        <dbReference type="SAM" id="MobiDB-lite"/>
    </source>
</evidence>
<feature type="transmembrane region" description="Helical" evidence="3">
    <location>
        <begin position="358"/>
        <end position="378"/>
    </location>
</feature>
<name>A0AA41U3N6_9ACTN</name>
<feature type="region of interest" description="Disordered" evidence="2">
    <location>
        <begin position="204"/>
        <end position="228"/>
    </location>
</feature>